<dbReference type="EMBL" id="LNIX01000031">
    <property type="protein sequence ID" value="OXA41061.1"/>
    <property type="molecule type" value="Genomic_DNA"/>
</dbReference>
<keyword evidence="1" id="KW-0812">Transmembrane</keyword>
<protein>
    <submittedName>
        <fullName evidence="2">Uncharacterized protein</fullName>
    </submittedName>
</protein>
<accession>A0A226D8V6</accession>
<dbReference type="Proteomes" id="UP000198287">
    <property type="component" value="Unassembled WGS sequence"/>
</dbReference>
<comment type="caution">
    <text evidence="2">The sequence shown here is derived from an EMBL/GenBank/DDBJ whole genome shotgun (WGS) entry which is preliminary data.</text>
</comment>
<proteinExistence type="predicted"/>
<keyword evidence="3" id="KW-1185">Reference proteome</keyword>
<feature type="transmembrane region" description="Helical" evidence="1">
    <location>
        <begin position="37"/>
        <end position="57"/>
    </location>
</feature>
<gene>
    <name evidence="2" type="ORF">Fcan01_24347</name>
</gene>
<evidence type="ECO:0000313" key="2">
    <source>
        <dbReference type="EMBL" id="OXA41061.1"/>
    </source>
</evidence>
<sequence>MGNPAHSTRVNLPARIKLYRCLQILEKQFNLTLSTRVIPATMVVSPWLQIYCTFVMIKLARYLPSSGFMTYPFTIFICVMVCVVFETFAAQIFVNSEQQRAEWWLDPELTKLNRSRIRSRRPMRIQVGSNFIDRGTALVTQNFCITQTVSLLLM</sequence>
<evidence type="ECO:0000313" key="3">
    <source>
        <dbReference type="Proteomes" id="UP000198287"/>
    </source>
</evidence>
<dbReference type="AlphaFoldDB" id="A0A226D8V6"/>
<keyword evidence="1" id="KW-1133">Transmembrane helix</keyword>
<feature type="transmembrane region" description="Helical" evidence="1">
    <location>
        <begin position="69"/>
        <end position="94"/>
    </location>
</feature>
<keyword evidence="1" id="KW-0472">Membrane</keyword>
<evidence type="ECO:0000256" key="1">
    <source>
        <dbReference type="SAM" id="Phobius"/>
    </source>
</evidence>
<reference evidence="2 3" key="1">
    <citation type="submission" date="2015-12" db="EMBL/GenBank/DDBJ databases">
        <title>The genome of Folsomia candida.</title>
        <authorList>
            <person name="Faddeeva A."/>
            <person name="Derks M.F."/>
            <person name="Anvar Y."/>
            <person name="Smit S."/>
            <person name="Van Straalen N."/>
            <person name="Roelofs D."/>
        </authorList>
    </citation>
    <scope>NUCLEOTIDE SEQUENCE [LARGE SCALE GENOMIC DNA]</scope>
    <source>
        <strain evidence="2 3">VU population</strain>
        <tissue evidence="2">Whole body</tissue>
    </source>
</reference>
<name>A0A226D8V6_FOLCA</name>
<organism evidence="2 3">
    <name type="scientific">Folsomia candida</name>
    <name type="common">Springtail</name>
    <dbReference type="NCBI Taxonomy" id="158441"/>
    <lineage>
        <taxon>Eukaryota</taxon>
        <taxon>Metazoa</taxon>
        <taxon>Ecdysozoa</taxon>
        <taxon>Arthropoda</taxon>
        <taxon>Hexapoda</taxon>
        <taxon>Collembola</taxon>
        <taxon>Entomobryomorpha</taxon>
        <taxon>Isotomoidea</taxon>
        <taxon>Isotomidae</taxon>
        <taxon>Proisotominae</taxon>
        <taxon>Folsomia</taxon>
    </lineage>
</organism>